<dbReference type="Gene3D" id="1.20.1640.10">
    <property type="entry name" value="Multidrug efflux transporter AcrB transmembrane domain"/>
    <property type="match status" value="2"/>
</dbReference>
<feature type="transmembrane region" description="Helical" evidence="1">
    <location>
        <begin position="908"/>
        <end position="929"/>
    </location>
</feature>
<sequence>MNLTTITMKKPAVTAVLIAIVALMGIFSVVKLPIQLLPDIERPQLSIQTAWRTASPKEMESEIVVPIERVLEGMSGLEELNVSTSTGVARMNLTFSIGTDMQKVMVDVIGRMNRLDPLPRDATQPQIRLGGGAPALTFFFLQSLPGNPKPISEYRVFIDDVIRPVLMAIPGVGNVEVRSGAGSDQELQITIDPHRAAQLGLSIPELARLLGRANDVSGGLVDLGRRQYTLRMTGRYDPSTLPDQIIDWHEGQAIKLGDIATIEVADGRRTNLAVQNGNPAISIRIDREPGANVLTTLNLVKAAVDELRQGVLKENQLTMEQSFDSSVFIYRSINLLSSNLGFGVLLSIGILWLFLRKLRATMIIAVAIPLSLLATFTVLKLMDRSFNVISLAGLAFAVGMVVDASIVVLENIIRLREQGKDRFTAAVQGATQVWPALLASTATTVAIFIPVLFLEDVEGQLFGDLALTIAIAVCFSLLVALTITPLLMNRYVSDKDLSSADHLHALWNRITRWVMNLTSSPMRRAILTVVLIGVPASVSWLALPKIDYLPPVKQDSVDAFLMFPPATNITTLERDVVNVMIERLQPYLNGEREPALKDYYIMVFPDGGGNMGVIGQDLSQVNEIKSLIRNEILADLPDLVGFPNQRSLFGRLGGSRSVPIHIQIKDPQELDRVARIATDLVKEAMPKARVRVHPRRQSAEPEIRVTPMDARLAEQGWNRTDLGLLVSTLGNGAYVGEYFDGEKRLDIIVKTAPWDSPESLADTPVITSTGNLVTLNQLGSVERTVSPGRVLRVDGRRTITLEVMPPQDQTLEETLDILQGQVEPSIRAVLPEDGNIIYGGSADNLRQAVLTLGQNFLFAIGLLFLLMSALFRSVKDSFLVVLAMPLAMVGGIVALQAISSITYQSLDLLTMIGFVILLGLVVNNAILLVHQTRMGERSGLDRHQAVERALQLRLRPIFMSTSTSIVGMLPLLAIPGDGSEIYRGLAAVIVGGMTISSVFTLLLLPCLLRMGKGLAPVTDDANDEPRASLSQS</sequence>
<evidence type="ECO:0000313" key="2">
    <source>
        <dbReference type="EMBL" id="MDK2597750.1"/>
    </source>
</evidence>
<feature type="transmembrane region" description="Helical" evidence="1">
    <location>
        <begin position="957"/>
        <end position="975"/>
    </location>
</feature>
<feature type="transmembrane region" description="Helical" evidence="1">
    <location>
        <begin position="981"/>
        <end position="1004"/>
    </location>
</feature>
<feature type="transmembrane region" description="Helical" evidence="1">
    <location>
        <begin position="878"/>
        <end position="902"/>
    </location>
</feature>
<organism evidence="2 3">
    <name type="scientific">Pseudoalteromonas obscura</name>
    <dbReference type="NCBI Taxonomy" id="3048491"/>
    <lineage>
        <taxon>Bacteria</taxon>
        <taxon>Pseudomonadati</taxon>
        <taxon>Pseudomonadota</taxon>
        <taxon>Gammaproteobacteria</taxon>
        <taxon>Alteromonadales</taxon>
        <taxon>Pseudoalteromonadaceae</taxon>
        <taxon>Pseudoalteromonas</taxon>
    </lineage>
</organism>
<feature type="transmembrane region" description="Helical" evidence="1">
    <location>
        <begin position="465"/>
        <end position="488"/>
    </location>
</feature>
<comment type="caution">
    <text evidence="2">The sequence shown here is derived from an EMBL/GenBank/DDBJ whole genome shotgun (WGS) entry which is preliminary data.</text>
</comment>
<dbReference type="InterPro" id="IPR001036">
    <property type="entry name" value="Acrflvin-R"/>
</dbReference>
<keyword evidence="1" id="KW-1133">Transmembrane helix</keyword>
<dbReference type="PANTHER" id="PTHR32063:SF0">
    <property type="entry name" value="SWARMING MOTILITY PROTEIN SWRC"/>
    <property type="match status" value="1"/>
</dbReference>
<keyword evidence="3" id="KW-1185">Reference proteome</keyword>
<reference evidence="2 3" key="1">
    <citation type="submission" date="2023-05" db="EMBL/GenBank/DDBJ databases">
        <title>Pseudoalteromonas ardens sp. nov., Pseudoalteromonas obscura sp. nov., and Pseudoalteromonas umbrosa sp. nov., isolated from the coral Montipora capitata.</title>
        <authorList>
            <person name="Thomas E.M."/>
            <person name="Smith E.M."/>
            <person name="Papke E."/>
            <person name="Shlafstein M.D."/>
            <person name="Oline D.K."/>
            <person name="Videau P."/>
            <person name="Saw J.H."/>
            <person name="Strangman W.K."/>
            <person name="Ushijima B."/>
        </authorList>
    </citation>
    <scope>NUCLEOTIDE SEQUENCE [LARGE SCALE GENOMIC DNA]</scope>
    <source>
        <strain evidence="2 3">P94</strain>
    </source>
</reference>
<keyword evidence="1" id="KW-0472">Membrane</keyword>
<gene>
    <name evidence="2" type="ORF">QNM18_22060</name>
</gene>
<feature type="transmembrane region" description="Helical" evidence="1">
    <location>
        <begin position="525"/>
        <end position="543"/>
    </location>
</feature>
<dbReference type="RefSeq" id="WP_284138466.1">
    <property type="nucleotide sequence ID" value="NZ_JASJUT010000012.1"/>
</dbReference>
<dbReference type="Gene3D" id="3.30.2090.10">
    <property type="entry name" value="Multidrug efflux transporter AcrB TolC docking domain, DN and DC subdomains"/>
    <property type="match status" value="2"/>
</dbReference>
<accession>A0ABT7ERQ3</accession>
<feature type="transmembrane region" description="Helical" evidence="1">
    <location>
        <begin position="335"/>
        <end position="355"/>
    </location>
</feature>
<feature type="transmembrane region" description="Helical" evidence="1">
    <location>
        <begin position="388"/>
        <end position="413"/>
    </location>
</feature>
<dbReference type="SUPFAM" id="SSF82714">
    <property type="entry name" value="Multidrug efflux transporter AcrB TolC docking domain, DN and DC subdomains"/>
    <property type="match status" value="2"/>
</dbReference>
<protein>
    <submittedName>
        <fullName evidence="2">Efflux RND transporter permease subunit</fullName>
    </submittedName>
</protein>
<dbReference type="Gene3D" id="3.30.70.1440">
    <property type="entry name" value="Multidrug efflux transporter AcrB pore domain"/>
    <property type="match status" value="1"/>
</dbReference>
<dbReference type="InterPro" id="IPR027463">
    <property type="entry name" value="AcrB_DN_DC_subdom"/>
</dbReference>
<proteinExistence type="predicted"/>
<evidence type="ECO:0000313" key="3">
    <source>
        <dbReference type="Proteomes" id="UP001231915"/>
    </source>
</evidence>
<dbReference type="SUPFAM" id="SSF82693">
    <property type="entry name" value="Multidrug efflux transporter AcrB pore domain, PN1, PN2, PC1 and PC2 subdomains"/>
    <property type="match status" value="2"/>
</dbReference>
<feature type="transmembrane region" description="Helical" evidence="1">
    <location>
        <begin position="433"/>
        <end position="453"/>
    </location>
</feature>
<dbReference type="EMBL" id="JASJUT010000012">
    <property type="protein sequence ID" value="MDK2597750.1"/>
    <property type="molecule type" value="Genomic_DNA"/>
</dbReference>
<dbReference type="Pfam" id="PF00873">
    <property type="entry name" value="ACR_tran"/>
    <property type="match status" value="2"/>
</dbReference>
<dbReference type="PANTHER" id="PTHR32063">
    <property type="match status" value="1"/>
</dbReference>
<feature type="transmembrane region" description="Helical" evidence="1">
    <location>
        <begin position="852"/>
        <end position="871"/>
    </location>
</feature>
<dbReference type="SUPFAM" id="SSF82866">
    <property type="entry name" value="Multidrug efflux transporter AcrB transmembrane domain"/>
    <property type="match status" value="2"/>
</dbReference>
<dbReference type="Gene3D" id="3.30.70.1320">
    <property type="entry name" value="Multidrug efflux transporter AcrB pore domain like"/>
    <property type="match status" value="1"/>
</dbReference>
<dbReference type="Proteomes" id="UP001231915">
    <property type="component" value="Unassembled WGS sequence"/>
</dbReference>
<keyword evidence="1" id="KW-0812">Transmembrane</keyword>
<evidence type="ECO:0000256" key="1">
    <source>
        <dbReference type="SAM" id="Phobius"/>
    </source>
</evidence>
<feature type="transmembrane region" description="Helical" evidence="1">
    <location>
        <begin position="362"/>
        <end position="382"/>
    </location>
</feature>
<name>A0ABT7ERQ3_9GAMM</name>
<dbReference type="PRINTS" id="PR00702">
    <property type="entry name" value="ACRIFLAVINRP"/>
</dbReference>
<dbReference type="Gene3D" id="3.30.70.1430">
    <property type="entry name" value="Multidrug efflux transporter AcrB pore domain"/>
    <property type="match status" value="2"/>
</dbReference>